<dbReference type="Proteomes" id="UP000324897">
    <property type="component" value="Unassembled WGS sequence"/>
</dbReference>
<evidence type="ECO:0000256" key="2">
    <source>
        <dbReference type="SAM" id="MobiDB-lite"/>
    </source>
</evidence>
<comment type="caution">
    <text evidence="3">The sequence shown here is derived from an EMBL/GenBank/DDBJ whole genome shotgun (WGS) entry which is preliminary data.</text>
</comment>
<feature type="compositionally biased region" description="Low complexity" evidence="2">
    <location>
        <begin position="87"/>
        <end position="112"/>
    </location>
</feature>
<feature type="compositionally biased region" description="Low complexity" evidence="2">
    <location>
        <begin position="327"/>
        <end position="343"/>
    </location>
</feature>
<dbReference type="PANTHER" id="PTHR31807">
    <property type="entry name" value="AUGMIN FAMILY MEMBER"/>
    <property type="match status" value="1"/>
</dbReference>
<name>A0A5J9T3X2_9POAL</name>
<feature type="compositionally biased region" description="Polar residues" evidence="2">
    <location>
        <begin position="183"/>
        <end position="193"/>
    </location>
</feature>
<evidence type="ECO:0000313" key="4">
    <source>
        <dbReference type="Proteomes" id="UP000324897"/>
    </source>
</evidence>
<organism evidence="3 4">
    <name type="scientific">Eragrostis curvula</name>
    <name type="common">weeping love grass</name>
    <dbReference type="NCBI Taxonomy" id="38414"/>
    <lineage>
        <taxon>Eukaryota</taxon>
        <taxon>Viridiplantae</taxon>
        <taxon>Streptophyta</taxon>
        <taxon>Embryophyta</taxon>
        <taxon>Tracheophyta</taxon>
        <taxon>Spermatophyta</taxon>
        <taxon>Magnoliopsida</taxon>
        <taxon>Liliopsida</taxon>
        <taxon>Poales</taxon>
        <taxon>Poaceae</taxon>
        <taxon>PACMAD clade</taxon>
        <taxon>Chloridoideae</taxon>
        <taxon>Eragrostideae</taxon>
        <taxon>Eragrostidinae</taxon>
        <taxon>Eragrostis</taxon>
    </lineage>
</organism>
<dbReference type="GO" id="GO:0005737">
    <property type="term" value="C:cytoplasm"/>
    <property type="evidence" value="ECO:0007669"/>
    <property type="project" value="TreeGrafter"/>
</dbReference>
<feature type="compositionally biased region" description="Polar residues" evidence="2">
    <location>
        <begin position="292"/>
        <end position="306"/>
    </location>
</feature>
<dbReference type="InterPro" id="IPR007573">
    <property type="entry name" value="QWRF"/>
</dbReference>
<sequence length="586" mass="62241">MDDVKLGKAAPGDGAPRRRPLVPSEKGNAAAAPGPGGRKREAVSRFKPVAPPAPAARRCTSPSPVRASAVDTTASCNRARSADRARPAASSLLKPSTAATAAAVRSASPARDAAAEARGTTPPRATNASSARSSSPSPRSESAPAPAKKIDRLVRGLPSEAAKVKVLAVADAAASERKRSPVRRNSSVGNQCENARPSECPARRVMEQHRWPAMMMINGRGSAGLASPASTAPSAAAGNAGRSVCTSALSPGHSPLRTRPSEATGKCLNPSSEMAKRAAIRRSRREDHDSDASSQTSEGSKSTCQPSRAAIYVPVLHRSSSPMSKVVSAASSSSASKACQSPSRTRPSATCRSKCASSAAQQPGAAQQQPVFNYMVDAKKGKKNASQIENVHQLRLLDNRYMQWRFVNALSEATLSFRRNSAESNIFGVWKSILTLRDALTTTRIDVRLLQQEMKLYHILTEQITYLEQWPELEEENSNTLAEATNTLKASTLRLPVTCGAQAETVAVKNAVSSAVDVMQALSSSICYLQSKVEDRTSLVSELSVTARQEKAALDECRELLSTAAKLQVQESSIRTHLMQLRDDSG</sequence>
<dbReference type="GO" id="GO:0051225">
    <property type="term" value="P:spindle assembly"/>
    <property type="evidence" value="ECO:0007669"/>
    <property type="project" value="TreeGrafter"/>
</dbReference>
<dbReference type="PANTHER" id="PTHR31807:SF35">
    <property type="entry name" value="AUGMIN SUBUNIT 8"/>
    <property type="match status" value="1"/>
</dbReference>
<proteinExistence type="inferred from homology"/>
<dbReference type="GO" id="GO:0005880">
    <property type="term" value="C:nuclear microtubule"/>
    <property type="evidence" value="ECO:0007669"/>
    <property type="project" value="TreeGrafter"/>
</dbReference>
<dbReference type="Pfam" id="PF04484">
    <property type="entry name" value="QWRF"/>
    <property type="match status" value="1"/>
</dbReference>
<dbReference type="GO" id="GO:0008017">
    <property type="term" value="F:microtubule binding"/>
    <property type="evidence" value="ECO:0007669"/>
    <property type="project" value="TreeGrafter"/>
</dbReference>
<evidence type="ECO:0000256" key="1">
    <source>
        <dbReference type="ARBA" id="ARBA00010016"/>
    </source>
</evidence>
<feature type="region of interest" description="Disordered" evidence="2">
    <location>
        <begin position="223"/>
        <end position="306"/>
    </location>
</feature>
<dbReference type="AlphaFoldDB" id="A0A5J9T3X2"/>
<feature type="region of interest" description="Disordered" evidence="2">
    <location>
        <begin position="327"/>
        <end position="350"/>
    </location>
</feature>
<feature type="region of interest" description="Disordered" evidence="2">
    <location>
        <begin position="172"/>
        <end position="200"/>
    </location>
</feature>
<accession>A0A5J9T3X2</accession>
<feature type="non-terminal residue" evidence="3">
    <location>
        <position position="1"/>
    </location>
</feature>
<reference evidence="3 4" key="1">
    <citation type="journal article" date="2019" name="Sci. Rep.">
        <title>A high-quality genome of Eragrostis curvula grass provides insights into Poaceae evolution and supports new strategies to enhance forage quality.</title>
        <authorList>
            <person name="Carballo J."/>
            <person name="Santos B.A.C.M."/>
            <person name="Zappacosta D."/>
            <person name="Garbus I."/>
            <person name="Selva J.P."/>
            <person name="Gallo C.A."/>
            <person name="Diaz A."/>
            <person name="Albertini E."/>
            <person name="Caccamo M."/>
            <person name="Echenique V."/>
        </authorList>
    </citation>
    <scope>NUCLEOTIDE SEQUENCE [LARGE SCALE GENOMIC DNA]</scope>
    <source>
        <strain evidence="4">cv. Victoria</strain>
        <tissue evidence="3">Leaf</tissue>
    </source>
</reference>
<protein>
    <submittedName>
        <fullName evidence="3">Uncharacterized protein</fullName>
    </submittedName>
</protein>
<dbReference type="EMBL" id="RWGY01000051">
    <property type="protein sequence ID" value="TVU05698.1"/>
    <property type="molecule type" value="Genomic_DNA"/>
</dbReference>
<dbReference type="OrthoDB" id="1924320at2759"/>
<feature type="region of interest" description="Disordered" evidence="2">
    <location>
        <begin position="1"/>
        <end position="148"/>
    </location>
</feature>
<evidence type="ECO:0000313" key="3">
    <source>
        <dbReference type="EMBL" id="TVU05698.1"/>
    </source>
</evidence>
<keyword evidence="4" id="KW-1185">Reference proteome</keyword>
<feature type="compositionally biased region" description="Low complexity" evidence="2">
    <location>
        <begin position="122"/>
        <end position="147"/>
    </location>
</feature>
<dbReference type="Gramene" id="TVU05698">
    <property type="protein sequence ID" value="TVU05698"/>
    <property type="gene ID" value="EJB05_48875"/>
</dbReference>
<feature type="compositionally biased region" description="Low complexity" evidence="2">
    <location>
        <begin position="223"/>
        <end position="241"/>
    </location>
</feature>
<gene>
    <name evidence="3" type="ORF">EJB05_48875</name>
</gene>
<comment type="similarity">
    <text evidence="1">Belongs to the QWRF family.</text>
</comment>